<accession>A0ABR7T821</accession>
<comment type="pathway">
    <text evidence="3 15">Amino-acid biosynthesis; L-methionine biosynthesis via de novo pathway; L-homoserine from L-aspartate: step 1/3.</text>
</comment>
<gene>
    <name evidence="18" type="primary">dapG</name>
    <name evidence="18" type="ORF">H1S01_16200</name>
</gene>
<evidence type="ECO:0000256" key="9">
    <source>
        <dbReference type="ARBA" id="ARBA00022777"/>
    </source>
</evidence>
<keyword evidence="9 14" id="KW-0418">Kinase</keyword>
<protein>
    <recommendedName>
        <fullName evidence="14">Aspartokinase</fullName>
        <ecNumber evidence="14">2.7.2.4</ecNumber>
    </recommendedName>
</protein>
<dbReference type="NCBIfam" id="NF006068">
    <property type="entry name" value="PRK08210.1"/>
    <property type="match status" value="1"/>
</dbReference>
<evidence type="ECO:0000256" key="10">
    <source>
        <dbReference type="ARBA" id="ARBA00022840"/>
    </source>
</evidence>
<dbReference type="RefSeq" id="WP_188041453.1">
    <property type="nucleotide sequence ID" value="NZ_JACVHF010000023.1"/>
</dbReference>
<comment type="catalytic activity">
    <reaction evidence="13 14">
        <text>L-aspartate + ATP = 4-phospho-L-aspartate + ADP</text>
        <dbReference type="Rhea" id="RHEA:23776"/>
        <dbReference type="ChEBI" id="CHEBI:29991"/>
        <dbReference type="ChEBI" id="CHEBI:30616"/>
        <dbReference type="ChEBI" id="CHEBI:57535"/>
        <dbReference type="ChEBI" id="CHEBI:456216"/>
        <dbReference type="EC" id="2.7.2.4"/>
    </reaction>
</comment>
<dbReference type="PANTHER" id="PTHR21499:SF3">
    <property type="entry name" value="ASPARTOKINASE"/>
    <property type="match status" value="1"/>
</dbReference>
<feature type="domain" description="CASTOR ACT" evidence="17">
    <location>
        <begin position="337"/>
        <end position="400"/>
    </location>
</feature>
<dbReference type="SUPFAM" id="SSF53633">
    <property type="entry name" value="Carbamate kinase-like"/>
    <property type="match status" value="1"/>
</dbReference>
<evidence type="ECO:0000256" key="2">
    <source>
        <dbReference type="ARBA" id="ARBA00004766"/>
    </source>
</evidence>
<keyword evidence="7 14" id="KW-0808">Transferase</keyword>
<comment type="function">
    <text evidence="1">Catalyzes the phosphorylation of the beta-carboxyl group of aspartic acid with ATP to yield 4-phospho-L-aspartate, which is involved in the branched biosynthetic pathway leading to the biosynthesis of amino acids threonine, isoleucine and methionine.</text>
</comment>
<dbReference type="Gene3D" id="3.30.2130.10">
    <property type="entry name" value="VC0802-like"/>
    <property type="match status" value="1"/>
</dbReference>
<evidence type="ECO:0000256" key="11">
    <source>
        <dbReference type="ARBA" id="ARBA00022915"/>
    </source>
</evidence>
<evidence type="ECO:0000256" key="1">
    <source>
        <dbReference type="ARBA" id="ARBA00003121"/>
    </source>
</evidence>
<organism evidence="18 19">
    <name type="scientific">Heliobacterium chlorum</name>
    <dbReference type="NCBI Taxonomy" id="2698"/>
    <lineage>
        <taxon>Bacteria</taxon>
        <taxon>Bacillati</taxon>
        <taxon>Bacillota</taxon>
        <taxon>Clostridia</taxon>
        <taxon>Eubacteriales</taxon>
        <taxon>Heliobacteriaceae</taxon>
        <taxon>Heliobacterium</taxon>
    </lineage>
</organism>
<evidence type="ECO:0000313" key="18">
    <source>
        <dbReference type="EMBL" id="MBC9786024.1"/>
    </source>
</evidence>
<reference evidence="18 19" key="1">
    <citation type="submission" date="2020-07" db="EMBL/GenBank/DDBJ databases">
        <title>Draft whole-genome sequence of Heliobacterium chlorum DSM 3682, type strain.</title>
        <authorList>
            <person name="Kyndt J.A."/>
            <person name="Meyer T.E."/>
            <person name="Imhoff J.F."/>
        </authorList>
    </citation>
    <scope>NUCLEOTIDE SEQUENCE [LARGE SCALE GENOMIC DNA]</scope>
    <source>
        <strain evidence="18 19">DSM 3682</strain>
    </source>
</reference>
<evidence type="ECO:0000256" key="13">
    <source>
        <dbReference type="ARBA" id="ARBA00047872"/>
    </source>
</evidence>
<evidence type="ECO:0000256" key="3">
    <source>
        <dbReference type="ARBA" id="ARBA00004986"/>
    </source>
</evidence>
<dbReference type="EC" id="2.7.2.4" evidence="14"/>
<keyword evidence="19" id="KW-1185">Reference proteome</keyword>
<evidence type="ECO:0000256" key="8">
    <source>
        <dbReference type="ARBA" id="ARBA00022741"/>
    </source>
</evidence>
<dbReference type="PANTHER" id="PTHR21499">
    <property type="entry name" value="ASPARTATE KINASE"/>
    <property type="match status" value="1"/>
</dbReference>
<name>A0ABR7T821_HELCL</name>
<dbReference type="Gene3D" id="3.40.1160.10">
    <property type="entry name" value="Acetylglutamate kinase-like"/>
    <property type="match status" value="1"/>
</dbReference>
<evidence type="ECO:0000259" key="16">
    <source>
        <dbReference type="Pfam" id="PF00696"/>
    </source>
</evidence>
<keyword evidence="6 15" id="KW-0028">Amino-acid biosynthesis</keyword>
<dbReference type="PROSITE" id="PS00324">
    <property type="entry name" value="ASPARTOKINASE"/>
    <property type="match status" value="1"/>
</dbReference>
<evidence type="ECO:0000256" key="15">
    <source>
        <dbReference type="RuleBase" id="RU004249"/>
    </source>
</evidence>
<dbReference type="InterPro" id="IPR045865">
    <property type="entry name" value="ACT-like_dom_sf"/>
</dbReference>
<comment type="pathway">
    <text evidence="2 15">Amino-acid biosynthesis; L-lysine biosynthesis via DAP pathway; (S)-tetrahydrodipicolinate from L-aspartate: step 1/4.</text>
</comment>
<evidence type="ECO:0000256" key="6">
    <source>
        <dbReference type="ARBA" id="ARBA00022605"/>
    </source>
</evidence>
<dbReference type="InterPro" id="IPR027795">
    <property type="entry name" value="CASTOR_ACT_dom"/>
</dbReference>
<dbReference type="InterPro" id="IPR001341">
    <property type="entry name" value="Asp_kinase"/>
</dbReference>
<keyword evidence="11" id="KW-0220">Diaminopimelate biosynthesis</keyword>
<dbReference type="InterPro" id="IPR001048">
    <property type="entry name" value="Asp/Glu/Uridylate_kinase"/>
</dbReference>
<dbReference type="PIRSF" id="PIRSF000726">
    <property type="entry name" value="Asp_kin"/>
    <property type="match status" value="1"/>
</dbReference>
<dbReference type="InterPro" id="IPR018042">
    <property type="entry name" value="Aspartate_kinase_CS"/>
</dbReference>
<evidence type="ECO:0000313" key="19">
    <source>
        <dbReference type="Proteomes" id="UP000617402"/>
    </source>
</evidence>
<dbReference type="Pfam" id="PF00696">
    <property type="entry name" value="AA_kinase"/>
    <property type="match status" value="1"/>
</dbReference>
<keyword evidence="12" id="KW-0457">Lysine biosynthesis</keyword>
<comment type="similarity">
    <text evidence="5 14">Belongs to the aspartokinase family.</text>
</comment>
<comment type="caution">
    <text evidence="18">The sequence shown here is derived from an EMBL/GenBank/DDBJ whole genome shotgun (WGS) entry which is preliminary data.</text>
</comment>
<proteinExistence type="inferred from homology"/>
<evidence type="ECO:0000259" key="17">
    <source>
        <dbReference type="Pfam" id="PF13840"/>
    </source>
</evidence>
<evidence type="ECO:0000256" key="14">
    <source>
        <dbReference type="RuleBase" id="RU003448"/>
    </source>
</evidence>
<dbReference type="SUPFAM" id="SSF55021">
    <property type="entry name" value="ACT-like"/>
    <property type="match status" value="2"/>
</dbReference>
<dbReference type="GO" id="GO:0004072">
    <property type="term" value="F:aspartate kinase activity"/>
    <property type="evidence" value="ECO:0007669"/>
    <property type="project" value="UniProtKB-EC"/>
</dbReference>
<dbReference type="NCBIfam" id="TIGR00657">
    <property type="entry name" value="asp_kinases"/>
    <property type="match status" value="1"/>
</dbReference>
<evidence type="ECO:0000256" key="5">
    <source>
        <dbReference type="ARBA" id="ARBA00010122"/>
    </source>
</evidence>
<dbReference type="InterPro" id="IPR036393">
    <property type="entry name" value="AceGlu_kinase-like_sf"/>
</dbReference>
<dbReference type="Proteomes" id="UP000617402">
    <property type="component" value="Unassembled WGS sequence"/>
</dbReference>
<dbReference type="InterPro" id="IPR005260">
    <property type="entry name" value="Asp_kin_monofn"/>
</dbReference>
<evidence type="ECO:0000256" key="4">
    <source>
        <dbReference type="ARBA" id="ARBA00005139"/>
    </source>
</evidence>
<evidence type="ECO:0000256" key="7">
    <source>
        <dbReference type="ARBA" id="ARBA00022679"/>
    </source>
</evidence>
<dbReference type="Pfam" id="PF13840">
    <property type="entry name" value="ACT_7"/>
    <property type="match status" value="1"/>
</dbReference>
<feature type="domain" description="Aspartate/glutamate/uridylate kinase" evidence="16">
    <location>
        <begin position="2"/>
        <end position="233"/>
    </location>
</feature>
<sequence>MKIAVQKFGGTSVADETKRHQALQRIQEALTEGYRVVVVVSAMGRKGAPYATDTLLSLIPPVELPEREKDLLLVCGEIISAVVMTASLHRAGIDGVCLTGWQAGIITSSHFGDARIIRVETERLLTELQRGPVVVVAGFQGMDEKGEITTLGRGGSDTSAVAIGAALMADVVDIFTDVEGIYTADPRLVADAKILNKVTYREVSQLALEGAKVIHPRAVEIAMKHRLPLRVRSTEKASKGTSIGGTKDSAGGTMDFCSGRLITGIAHTAPITQIKIDISPWPDPRAISQQVFLAMADAGISVDFINVSPKVVIFTVPDEVTAKATRVLEEQGLCQEVHQECAKVAVVGVNMTGVPGVMAQIVVALNRENVQILQSADSYTTIWCLIRARDLARALNALHRQFCLEVETGQTCYP</sequence>
<keyword evidence="8" id="KW-0547">Nucleotide-binding</keyword>
<dbReference type="NCBIfam" id="TIGR00656">
    <property type="entry name" value="asp_kin_monofn"/>
    <property type="match status" value="1"/>
</dbReference>
<keyword evidence="10" id="KW-0067">ATP-binding</keyword>
<evidence type="ECO:0000256" key="12">
    <source>
        <dbReference type="ARBA" id="ARBA00023154"/>
    </source>
</evidence>
<comment type="pathway">
    <text evidence="4 15">Amino-acid biosynthesis; L-threonine biosynthesis; L-threonine from L-aspartate: step 1/5.</text>
</comment>
<dbReference type="EMBL" id="JACVHF010000023">
    <property type="protein sequence ID" value="MBC9786024.1"/>
    <property type="molecule type" value="Genomic_DNA"/>
</dbReference>